<gene>
    <name evidence="1" type="ORF">PXEA_LOCUS24417</name>
</gene>
<evidence type="ECO:0000313" key="2">
    <source>
        <dbReference type="Proteomes" id="UP000784294"/>
    </source>
</evidence>
<comment type="caution">
    <text evidence="1">The sequence shown here is derived from an EMBL/GenBank/DDBJ whole genome shotgun (WGS) entry which is preliminary data.</text>
</comment>
<evidence type="ECO:0000313" key="1">
    <source>
        <dbReference type="EMBL" id="VEL30977.1"/>
    </source>
</evidence>
<keyword evidence="2" id="KW-1185">Reference proteome</keyword>
<dbReference type="Proteomes" id="UP000784294">
    <property type="component" value="Unassembled WGS sequence"/>
</dbReference>
<protein>
    <submittedName>
        <fullName evidence="1">Uncharacterized protein</fullName>
    </submittedName>
</protein>
<organism evidence="1 2">
    <name type="scientific">Protopolystoma xenopodis</name>
    <dbReference type="NCBI Taxonomy" id="117903"/>
    <lineage>
        <taxon>Eukaryota</taxon>
        <taxon>Metazoa</taxon>
        <taxon>Spiralia</taxon>
        <taxon>Lophotrochozoa</taxon>
        <taxon>Platyhelminthes</taxon>
        <taxon>Monogenea</taxon>
        <taxon>Polyopisthocotylea</taxon>
        <taxon>Polystomatidea</taxon>
        <taxon>Polystomatidae</taxon>
        <taxon>Protopolystoma</taxon>
    </lineage>
</organism>
<accession>A0A3S5ASJ0</accession>
<sequence length="93" mass="10384">MSQTQARKVWPHASWETWPKPINQSRSGWAPCFNSGHQMMTEDYGHRAHSATLRSRQTGLPGSRHLAEVATGGTVDPAWTEEIAGIWTTRNLA</sequence>
<proteinExistence type="predicted"/>
<name>A0A3S5ASJ0_9PLAT</name>
<dbReference type="AlphaFoldDB" id="A0A3S5ASJ0"/>
<reference evidence="1" key="1">
    <citation type="submission" date="2018-11" db="EMBL/GenBank/DDBJ databases">
        <authorList>
            <consortium name="Pathogen Informatics"/>
        </authorList>
    </citation>
    <scope>NUCLEOTIDE SEQUENCE</scope>
</reference>
<dbReference type="EMBL" id="CAAALY010117461">
    <property type="protein sequence ID" value="VEL30977.1"/>
    <property type="molecule type" value="Genomic_DNA"/>
</dbReference>